<keyword evidence="3" id="KW-0520">NAD</keyword>
<dbReference type="InterPro" id="IPR006115">
    <property type="entry name" value="6PGDH_NADP-bd"/>
</dbReference>
<proteinExistence type="inferred from homology"/>
<dbReference type="PANTHER" id="PTHR43060:SF15">
    <property type="entry name" value="3-HYDROXYISOBUTYRATE DEHYDROGENASE-LIKE 1, MITOCHONDRIAL-RELATED"/>
    <property type="match status" value="1"/>
</dbReference>
<dbReference type="Pfam" id="PF03446">
    <property type="entry name" value="NAD_binding_2"/>
    <property type="match status" value="1"/>
</dbReference>
<dbReference type="InterPro" id="IPR036291">
    <property type="entry name" value="NAD(P)-bd_dom_sf"/>
</dbReference>
<dbReference type="SUPFAM" id="SSF48179">
    <property type="entry name" value="6-phosphogluconate dehydrogenase C-terminal domain-like"/>
    <property type="match status" value="1"/>
</dbReference>
<organism evidence="6 7">
    <name type="scientific">Caldalkalibacillus uzonensis</name>
    <dbReference type="NCBI Taxonomy" id="353224"/>
    <lineage>
        <taxon>Bacteria</taxon>
        <taxon>Bacillati</taxon>
        <taxon>Bacillota</taxon>
        <taxon>Bacilli</taxon>
        <taxon>Bacillales</taxon>
        <taxon>Bacillaceae</taxon>
        <taxon>Caldalkalibacillus</taxon>
    </lineage>
</organism>
<reference evidence="6 7" key="1">
    <citation type="submission" date="2023-07" db="EMBL/GenBank/DDBJ databases">
        <title>Genomic Encyclopedia of Type Strains, Phase IV (KMG-IV): sequencing the most valuable type-strain genomes for metagenomic binning, comparative biology and taxonomic classification.</title>
        <authorList>
            <person name="Goeker M."/>
        </authorList>
    </citation>
    <scope>NUCLEOTIDE SEQUENCE [LARGE SCALE GENOMIC DNA]</scope>
    <source>
        <strain evidence="6 7">DSM 17740</strain>
    </source>
</reference>
<feature type="domain" description="6-phosphogluconate dehydrogenase NADP-binding" evidence="4">
    <location>
        <begin position="2"/>
        <end position="161"/>
    </location>
</feature>
<keyword evidence="7" id="KW-1185">Reference proteome</keyword>
<dbReference type="InterPro" id="IPR015815">
    <property type="entry name" value="HIBADH-related"/>
</dbReference>
<dbReference type="SUPFAM" id="SSF51735">
    <property type="entry name" value="NAD(P)-binding Rossmann-fold domains"/>
    <property type="match status" value="1"/>
</dbReference>
<accession>A0ABU0CPB3</accession>
<dbReference type="PIRSF" id="PIRSF000103">
    <property type="entry name" value="HIBADH"/>
    <property type="match status" value="1"/>
</dbReference>
<dbReference type="InterPro" id="IPR013328">
    <property type="entry name" value="6PGD_dom2"/>
</dbReference>
<dbReference type="InterPro" id="IPR002204">
    <property type="entry name" value="3-OH-isobutyrate_DH-rel_CS"/>
</dbReference>
<feature type="domain" description="3-hydroxyisobutyrate dehydrogenase-like NAD-binding" evidence="5">
    <location>
        <begin position="164"/>
        <end position="284"/>
    </location>
</feature>
<evidence type="ECO:0000259" key="5">
    <source>
        <dbReference type="Pfam" id="PF14833"/>
    </source>
</evidence>
<dbReference type="Gene3D" id="1.10.1040.10">
    <property type="entry name" value="N-(1-d-carboxylethyl)-l-norvaline Dehydrogenase, domain 2"/>
    <property type="match status" value="1"/>
</dbReference>
<protein>
    <submittedName>
        <fullName evidence="6">3-hydroxyisobutyrate dehydrogenase</fullName>
        <ecNumber evidence="6">1.1.1.31</ecNumber>
    </submittedName>
</protein>
<keyword evidence="2 6" id="KW-0560">Oxidoreductase</keyword>
<evidence type="ECO:0000256" key="2">
    <source>
        <dbReference type="ARBA" id="ARBA00023002"/>
    </source>
</evidence>
<name>A0ABU0CPB3_9BACI</name>
<dbReference type="EMBL" id="JAUSUQ010000002">
    <property type="protein sequence ID" value="MDQ0337992.1"/>
    <property type="molecule type" value="Genomic_DNA"/>
</dbReference>
<dbReference type="Pfam" id="PF14833">
    <property type="entry name" value="NAD_binding_11"/>
    <property type="match status" value="1"/>
</dbReference>
<evidence type="ECO:0000313" key="7">
    <source>
        <dbReference type="Proteomes" id="UP001232445"/>
    </source>
</evidence>
<dbReference type="Proteomes" id="UP001232445">
    <property type="component" value="Unassembled WGS sequence"/>
</dbReference>
<dbReference type="GO" id="GO:0008442">
    <property type="term" value="F:3-hydroxyisobutyrate dehydrogenase activity"/>
    <property type="evidence" value="ECO:0007669"/>
    <property type="project" value="UniProtKB-EC"/>
</dbReference>
<dbReference type="InterPro" id="IPR008927">
    <property type="entry name" value="6-PGluconate_DH-like_C_sf"/>
</dbReference>
<sequence>MKLAYVGLGNMGLPMAKNLAKVYDTVYGLNRSKGKEELFAQAGGKVGLSLAELAQTVDVIMTCLPLPADVEKVYFGEDGILANGHPGLVAIDFSTVSPDLSQNIYEAALEKEIDFLDAPVSGGPWGAEAGTLSIMVGGKEEVFNKVKPVLEVMGQHIYYLGPSGSGSAVKLINQLVVGIHTQAVSEALVLAKAVGLDQQKVFDILHNSYAQSRIFERHYTQFIEKDHYDPGFALELLQKDTNLVQELAQKKGLTLPVGQQVNELLREAKESGYAKEDMSSMYKFIQGKNNLLS</sequence>
<dbReference type="InterPro" id="IPR029154">
    <property type="entry name" value="HIBADH-like_NADP-bd"/>
</dbReference>
<comment type="caution">
    <text evidence="6">The sequence shown here is derived from an EMBL/GenBank/DDBJ whole genome shotgun (WGS) entry which is preliminary data.</text>
</comment>
<dbReference type="PANTHER" id="PTHR43060">
    <property type="entry name" value="3-HYDROXYISOBUTYRATE DEHYDROGENASE-LIKE 1, MITOCHONDRIAL-RELATED"/>
    <property type="match status" value="1"/>
</dbReference>
<evidence type="ECO:0000313" key="6">
    <source>
        <dbReference type="EMBL" id="MDQ0337992.1"/>
    </source>
</evidence>
<dbReference type="Gene3D" id="3.40.50.720">
    <property type="entry name" value="NAD(P)-binding Rossmann-like Domain"/>
    <property type="match status" value="1"/>
</dbReference>
<dbReference type="EC" id="1.1.1.31" evidence="6"/>
<evidence type="ECO:0000256" key="1">
    <source>
        <dbReference type="ARBA" id="ARBA00009080"/>
    </source>
</evidence>
<gene>
    <name evidence="6" type="ORF">J2S00_000775</name>
</gene>
<dbReference type="PROSITE" id="PS00895">
    <property type="entry name" value="3_HYDROXYISOBUT_DH"/>
    <property type="match status" value="1"/>
</dbReference>
<evidence type="ECO:0000259" key="4">
    <source>
        <dbReference type="Pfam" id="PF03446"/>
    </source>
</evidence>
<comment type="similarity">
    <text evidence="1">Belongs to the HIBADH-related family.</text>
</comment>
<evidence type="ECO:0000256" key="3">
    <source>
        <dbReference type="ARBA" id="ARBA00023027"/>
    </source>
</evidence>